<reference evidence="2" key="1">
    <citation type="journal article" date="2013" name="Nat. Commun.">
        <title>Whole-genome sequencing of Oryza brachyantha reveals mechanisms underlying Oryza genome evolution.</title>
        <authorList>
            <person name="Chen J."/>
            <person name="Huang Q."/>
            <person name="Gao D."/>
            <person name="Wang J."/>
            <person name="Lang Y."/>
            <person name="Liu T."/>
            <person name="Li B."/>
            <person name="Bai Z."/>
            <person name="Luis Goicoechea J."/>
            <person name="Liang C."/>
            <person name="Chen C."/>
            <person name="Zhang W."/>
            <person name="Sun S."/>
            <person name="Liao Y."/>
            <person name="Zhang X."/>
            <person name="Yang L."/>
            <person name="Song C."/>
            <person name="Wang M."/>
            <person name="Shi J."/>
            <person name="Liu G."/>
            <person name="Liu J."/>
            <person name="Zhou H."/>
            <person name="Zhou W."/>
            <person name="Yu Q."/>
            <person name="An N."/>
            <person name="Chen Y."/>
            <person name="Cai Q."/>
            <person name="Wang B."/>
            <person name="Liu B."/>
            <person name="Min J."/>
            <person name="Huang Y."/>
            <person name="Wu H."/>
            <person name="Li Z."/>
            <person name="Zhang Y."/>
            <person name="Yin Y."/>
            <person name="Song W."/>
            <person name="Jiang J."/>
            <person name="Jackson S.A."/>
            <person name="Wing R.A."/>
            <person name="Wang J."/>
            <person name="Chen M."/>
        </authorList>
    </citation>
    <scope>NUCLEOTIDE SEQUENCE [LARGE SCALE GENOMIC DNA]</scope>
    <source>
        <strain evidence="2">cv. IRGC 101232</strain>
    </source>
</reference>
<proteinExistence type="predicted"/>
<name>J3L430_ORYBR</name>
<evidence type="ECO:0000313" key="2">
    <source>
        <dbReference type="EnsemblPlants" id="OB01G39860.1"/>
    </source>
</evidence>
<keyword evidence="1" id="KW-1133">Transmembrane helix</keyword>
<keyword evidence="3" id="KW-1185">Reference proteome</keyword>
<dbReference type="EnsemblPlants" id="OB01G39860.1">
    <property type="protein sequence ID" value="OB01G39860.1"/>
    <property type="gene ID" value="OB01G39860"/>
</dbReference>
<dbReference type="Proteomes" id="UP000006038">
    <property type="component" value="Chromosome 1"/>
</dbReference>
<keyword evidence="1" id="KW-0472">Membrane</keyword>
<dbReference type="HOGENOM" id="CLU_2708734_0_0_1"/>
<evidence type="ECO:0000256" key="1">
    <source>
        <dbReference type="SAM" id="Phobius"/>
    </source>
</evidence>
<keyword evidence="1" id="KW-0812">Transmembrane</keyword>
<organism evidence="2">
    <name type="scientific">Oryza brachyantha</name>
    <name type="common">malo sina</name>
    <dbReference type="NCBI Taxonomy" id="4533"/>
    <lineage>
        <taxon>Eukaryota</taxon>
        <taxon>Viridiplantae</taxon>
        <taxon>Streptophyta</taxon>
        <taxon>Embryophyta</taxon>
        <taxon>Tracheophyta</taxon>
        <taxon>Spermatophyta</taxon>
        <taxon>Magnoliopsida</taxon>
        <taxon>Liliopsida</taxon>
        <taxon>Poales</taxon>
        <taxon>Poaceae</taxon>
        <taxon>BOP clade</taxon>
        <taxon>Oryzoideae</taxon>
        <taxon>Oryzeae</taxon>
        <taxon>Oryzinae</taxon>
        <taxon>Oryza</taxon>
    </lineage>
</organism>
<protein>
    <submittedName>
        <fullName evidence="2">Uncharacterized protein</fullName>
    </submittedName>
</protein>
<dbReference type="Gramene" id="OB01G39860.1">
    <property type="protein sequence ID" value="OB01G39860.1"/>
    <property type="gene ID" value="OB01G39860"/>
</dbReference>
<evidence type="ECO:0000313" key="3">
    <source>
        <dbReference type="Proteomes" id="UP000006038"/>
    </source>
</evidence>
<feature type="transmembrane region" description="Helical" evidence="1">
    <location>
        <begin position="12"/>
        <end position="29"/>
    </location>
</feature>
<reference evidence="2" key="2">
    <citation type="submission" date="2013-04" db="UniProtKB">
        <authorList>
            <consortium name="EnsemblPlants"/>
        </authorList>
    </citation>
    <scope>IDENTIFICATION</scope>
</reference>
<accession>J3L430</accession>
<dbReference type="AlphaFoldDB" id="J3L430"/>
<sequence>MEGQSCNRNTVVTRYLFVFTVALIWGHWIRKRTARMRLHLISVALRSAPRLESGWRAGTSERSACLVAKLLYL</sequence>